<dbReference type="PROSITE" id="PS00622">
    <property type="entry name" value="HTH_LUXR_1"/>
    <property type="match status" value="1"/>
</dbReference>
<keyword evidence="2" id="KW-0238">DNA-binding</keyword>
<feature type="domain" description="HTH luxR-type" evidence="4">
    <location>
        <begin position="38"/>
        <end position="103"/>
    </location>
</feature>
<dbReference type="GO" id="GO:0003677">
    <property type="term" value="F:DNA binding"/>
    <property type="evidence" value="ECO:0007669"/>
    <property type="project" value="UniProtKB-KW"/>
</dbReference>
<evidence type="ECO:0000313" key="5">
    <source>
        <dbReference type="EMBL" id="MPM98748.1"/>
    </source>
</evidence>
<sequence>MLQVANGGAYITPHLARRLIQKFEARSAAPPRGSEARAGSASELLSDREKEVLRNVANGYTSAEIGTRLEISVLTVNTHIKNIYRKLRVRTRAQAVQFASLRKLF</sequence>
<evidence type="ECO:0000256" key="1">
    <source>
        <dbReference type="ARBA" id="ARBA00023015"/>
    </source>
</evidence>
<name>A0A645ECB3_9ZZZZ</name>
<evidence type="ECO:0000256" key="3">
    <source>
        <dbReference type="ARBA" id="ARBA00023163"/>
    </source>
</evidence>
<dbReference type="EMBL" id="VSSQ01044881">
    <property type="protein sequence ID" value="MPM98748.1"/>
    <property type="molecule type" value="Genomic_DNA"/>
</dbReference>
<dbReference type="Pfam" id="PF00196">
    <property type="entry name" value="GerE"/>
    <property type="match status" value="1"/>
</dbReference>
<comment type="caution">
    <text evidence="5">The sequence shown here is derived from an EMBL/GenBank/DDBJ whole genome shotgun (WGS) entry which is preliminary data.</text>
</comment>
<evidence type="ECO:0000259" key="4">
    <source>
        <dbReference type="PROSITE" id="PS50043"/>
    </source>
</evidence>
<dbReference type="Gene3D" id="1.10.10.10">
    <property type="entry name" value="Winged helix-like DNA-binding domain superfamily/Winged helix DNA-binding domain"/>
    <property type="match status" value="1"/>
</dbReference>
<reference evidence="5" key="1">
    <citation type="submission" date="2019-08" db="EMBL/GenBank/DDBJ databases">
        <authorList>
            <person name="Kucharzyk K."/>
            <person name="Murdoch R.W."/>
            <person name="Higgins S."/>
            <person name="Loffler F."/>
        </authorList>
    </citation>
    <scope>NUCLEOTIDE SEQUENCE</scope>
</reference>
<dbReference type="InterPro" id="IPR036388">
    <property type="entry name" value="WH-like_DNA-bd_sf"/>
</dbReference>
<dbReference type="SUPFAM" id="SSF46894">
    <property type="entry name" value="C-terminal effector domain of the bipartite response regulators"/>
    <property type="match status" value="1"/>
</dbReference>
<protein>
    <submittedName>
        <fullName evidence="5">HTH-type transcriptional regulator MalT</fullName>
    </submittedName>
</protein>
<dbReference type="AlphaFoldDB" id="A0A645ECB3"/>
<keyword evidence="3" id="KW-0804">Transcription</keyword>
<dbReference type="PANTHER" id="PTHR44688">
    <property type="entry name" value="DNA-BINDING TRANSCRIPTIONAL ACTIVATOR DEVR_DOSR"/>
    <property type="match status" value="1"/>
</dbReference>
<dbReference type="SMART" id="SM00421">
    <property type="entry name" value="HTH_LUXR"/>
    <property type="match status" value="1"/>
</dbReference>
<gene>
    <name evidence="5" type="primary">malT_22</name>
    <name evidence="5" type="ORF">SDC9_145938</name>
</gene>
<dbReference type="GO" id="GO:0006355">
    <property type="term" value="P:regulation of DNA-templated transcription"/>
    <property type="evidence" value="ECO:0007669"/>
    <property type="project" value="InterPro"/>
</dbReference>
<dbReference type="PRINTS" id="PR00038">
    <property type="entry name" value="HTHLUXR"/>
</dbReference>
<dbReference type="CDD" id="cd06170">
    <property type="entry name" value="LuxR_C_like"/>
    <property type="match status" value="1"/>
</dbReference>
<keyword evidence="1" id="KW-0805">Transcription regulation</keyword>
<proteinExistence type="predicted"/>
<dbReference type="InterPro" id="IPR000792">
    <property type="entry name" value="Tscrpt_reg_LuxR_C"/>
</dbReference>
<accession>A0A645ECB3</accession>
<evidence type="ECO:0000256" key="2">
    <source>
        <dbReference type="ARBA" id="ARBA00023125"/>
    </source>
</evidence>
<dbReference type="InterPro" id="IPR016032">
    <property type="entry name" value="Sig_transdc_resp-reg_C-effctor"/>
</dbReference>
<dbReference type="PROSITE" id="PS50043">
    <property type="entry name" value="HTH_LUXR_2"/>
    <property type="match status" value="1"/>
</dbReference>
<organism evidence="5">
    <name type="scientific">bioreactor metagenome</name>
    <dbReference type="NCBI Taxonomy" id="1076179"/>
    <lineage>
        <taxon>unclassified sequences</taxon>
        <taxon>metagenomes</taxon>
        <taxon>ecological metagenomes</taxon>
    </lineage>
</organism>
<dbReference type="PANTHER" id="PTHR44688:SF16">
    <property type="entry name" value="DNA-BINDING TRANSCRIPTIONAL ACTIVATOR DEVR_DOSR"/>
    <property type="match status" value="1"/>
</dbReference>